<proteinExistence type="predicted"/>
<organism evidence="3 4">
    <name type="scientific">Folsomia candida</name>
    <name type="common">Springtail</name>
    <dbReference type="NCBI Taxonomy" id="158441"/>
    <lineage>
        <taxon>Eukaryota</taxon>
        <taxon>Metazoa</taxon>
        <taxon>Ecdysozoa</taxon>
        <taxon>Arthropoda</taxon>
        <taxon>Hexapoda</taxon>
        <taxon>Collembola</taxon>
        <taxon>Entomobryomorpha</taxon>
        <taxon>Isotomoidea</taxon>
        <taxon>Isotomidae</taxon>
        <taxon>Proisotominae</taxon>
        <taxon>Folsomia</taxon>
    </lineage>
</organism>
<reference evidence="3 4" key="1">
    <citation type="submission" date="2015-12" db="EMBL/GenBank/DDBJ databases">
        <title>The genome of Folsomia candida.</title>
        <authorList>
            <person name="Faddeeva A."/>
            <person name="Derks M.F."/>
            <person name="Anvar Y."/>
            <person name="Smit S."/>
            <person name="Van Straalen N."/>
            <person name="Roelofs D."/>
        </authorList>
    </citation>
    <scope>NUCLEOTIDE SEQUENCE [LARGE SCALE GENOMIC DNA]</scope>
    <source>
        <strain evidence="3 4">VU population</strain>
        <tissue evidence="3">Whole body</tissue>
    </source>
</reference>
<evidence type="ECO:0000256" key="2">
    <source>
        <dbReference type="SAM" id="SignalP"/>
    </source>
</evidence>
<gene>
    <name evidence="3" type="ORF">Fcan01_23164</name>
</gene>
<dbReference type="AlphaFoldDB" id="A0A226DD18"/>
<sequence>MKRTWLFPVLSLGIGRLWQSGLYQRWAMLEEKAFLLPHIKNTVRGDMLRKSMHQLRYRRIREDIFFEEANPVSLQALKTMCNLCGLLLVCAAVLFLAESYVPFRRTLLKDIEKWIIAACWTPTYTLDSHRLFLIYLIFFLKKKDRCRRVSDPDITENGFEFRHPVFANVFLIFGDGMSSKMGVTYFWTGISEIAIISTCDDPMTVWEVSNV</sequence>
<evidence type="ECO:0000256" key="1">
    <source>
        <dbReference type="SAM" id="Phobius"/>
    </source>
</evidence>
<keyword evidence="1" id="KW-1133">Transmembrane helix</keyword>
<dbReference type="Proteomes" id="UP000198287">
    <property type="component" value="Unassembled WGS sequence"/>
</dbReference>
<evidence type="ECO:0000313" key="3">
    <source>
        <dbReference type="EMBL" id="OXA42146.1"/>
    </source>
</evidence>
<feature type="signal peptide" evidence="2">
    <location>
        <begin position="1"/>
        <end position="19"/>
    </location>
</feature>
<feature type="transmembrane region" description="Helical" evidence="1">
    <location>
        <begin position="115"/>
        <end position="140"/>
    </location>
</feature>
<feature type="transmembrane region" description="Helical" evidence="1">
    <location>
        <begin position="83"/>
        <end position="103"/>
    </location>
</feature>
<keyword evidence="4" id="KW-1185">Reference proteome</keyword>
<evidence type="ECO:0000313" key="4">
    <source>
        <dbReference type="Proteomes" id="UP000198287"/>
    </source>
</evidence>
<keyword evidence="1" id="KW-0472">Membrane</keyword>
<protein>
    <submittedName>
        <fullName evidence="3">Uncharacterized protein</fullName>
    </submittedName>
</protein>
<dbReference type="EMBL" id="LNIX01000027">
    <property type="protein sequence ID" value="OXA42146.1"/>
    <property type="molecule type" value="Genomic_DNA"/>
</dbReference>
<name>A0A226DD18_FOLCA</name>
<feature type="chain" id="PRO_5012058967" evidence="2">
    <location>
        <begin position="20"/>
        <end position="211"/>
    </location>
</feature>
<comment type="caution">
    <text evidence="3">The sequence shown here is derived from an EMBL/GenBank/DDBJ whole genome shotgun (WGS) entry which is preliminary data.</text>
</comment>
<accession>A0A226DD18</accession>
<keyword evidence="2" id="KW-0732">Signal</keyword>
<keyword evidence="1" id="KW-0812">Transmembrane</keyword>